<feature type="domain" description="PLD phosphodiesterase" evidence="13">
    <location>
        <begin position="140"/>
        <end position="167"/>
    </location>
</feature>
<evidence type="ECO:0000256" key="1">
    <source>
        <dbReference type="ARBA" id="ARBA00022801"/>
    </source>
</evidence>
<feature type="transmembrane region" description="Helical" evidence="12">
    <location>
        <begin position="6"/>
        <end position="24"/>
    </location>
</feature>
<keyword evidence="12" id="KW-1133">Transmembrane helix</keyword>
<dbReference type="GO" id="GO:0034587">
    <property type="term" value="P:piRNA processing"/>
    <property type="evidence" value="ECO:0007669"/>
    <property type="project" value="TreeGrafter"/>
</dbReference>
<dbReference type="GO" id="GO:0005739">
    <property type="term" value="C:mitochondrion"/>
    <property type="evidence" value="ECO:0007669"/>
    <property type="project" value="TreeGrafter"/>
</dbReference>
<evidence type="ECO:0000259" key="13">
    <source>
        <dbReference type="PROSITE" id="PS50035"/>
    </source>
</evidence>
<comment type="similarity">
    <text evidence="5">Belongs to the phospholipase D family. MitoPLD/Zucchini subfamily.</text>
</comment>
<dbReference type="SUPFAM" id="SSF56024">
    <property type="entry name" value="Phospholipase D/nuclease"/>
    <property type="match status" value="1"/>
</dbReference>
<keyword evidence="15" id="KW-1185">Reference proteome</keyword>
<evidence type="ECO:0000256" key="9">
    <source>
        <dbReference type="ARBA" id="ARBA00043135"/>
    </source>
</evidence>
<evidence type="ECO:0000256" key="5">
    <source>
        <dbReference type="ARBA" id="ARBA00038012"/>
    </source>
</evidence>
<evidence type="ECO:0000256" key="6">
    <source>
        <dbReference type="ARBA" id="ARBA00040549"/>
    </source>
</evidence>
<dbReference type="InterPro" id="IPR051406">
    <property type="entry name" value="PLD_domain"/>
</dbReference>
<dbReference type="PANTHER" id="PTHR43856:SF1">
    <property type="entry name" value="MITOCHONDRIAL CARDIOLIPIN HYDROLASE"/>
    <property type="match status" value="1"/>
</dbReference>
<dbReference type="GO" id="GO:0016891">
    <property type="term" value="F:RNA endonuclease activity producing 5'-phosphomonoesters, hydrolytic mechanism"/>
    <property type="evidence" value="ECO:0007669"/>
    <property type="project" value="TreeGrafter"/>
</dbReference>
<evidence type="ECO:0000256" key="2">
    <source>
        <dbReference type="ARBA" id="ARBA00022963"/>
    </source>
</evidence>
<dbReference type="Proteomes" id="UP000261520">
    <property type="component" value="Unplaced"/>
</dbReference>
<evidence type="ECO:0000256" key="4">
    <source>
        <dbReference type="ARBA" id="ARBA00023254"/>
    </source>
</evidence>
<keyword evidence="2" id="KW-0442">Lipid degradation</keyword>
<protein>
    <recommendedName>
        <fullName evidence="6">Mitochondrial cardiolipin hydrolase</fullName>
    </recommendedName>
    <alternativeName>
        <fullName evidence="8">Choline phosphatase 6</fullName>
    </alternativeName>
    <alternativeName>
        <fullName evidence="10">Mitochondrial phospholipase</fullName>
    </alternativeName>
    <alternativeName>
        <fullName evidence="9">Phosphatidylcholine-hydrolyzing phospholipase D6</fullName>
    </alternativeName>
    <alternativeName>
        <fullName evidence="7">Phospholipase D6</fullName>
    </alternativeName>
</protein>
<dbReference type="Gene3D" id="3.30.870.10">
    <property type="entry name" value="Endonuclease Chain A"/>
    <property type="match status" value="1"/>
</dbReference>
<evidence type="ECO:0000256" key="3">
    <source>
        <dbReference type="ARBA" id="ARBA00023098"/>
    </source>
</evidence>
<dbReference type="PROSITE" id="PS50035">
    <property type="entry name" value="PLD"/>
    <property type="match status" value="1"/>
</dbReference>
<dbReference type="GO" id="GO:0051321">
    <property type="term" value="P:meiotic cell cycle"/>
    <property type="evidence" value="ECO:0007669"/>
    <property type="project" value="UniProtKB-KW"/>
</dbReference>
<keyword evidence="4" id="KW-0469">Meiosis</keyword>
<evidence type="ECO:0000313" key="14">
    <source>
        <dbReference type="Ensembl" id="ENSPMGP00000029713.1"/>
    </source>
</evidence>
<keyword evidence="12" id="KW-0812">Transmembrane</keyword>
<dbReference type="AlphaFoldDB" id="A0A3B4BII6"/>
<evidence type="ECO:0000256" key="11">
    <source>
        <dbReference type="ARBA" id="ARBA00048101"/>
    </source>
</evidence>
<dbReference type="CDD" id="cd09171">
    <property type="entry name" value="PLDc_vPLD6_like"/>
    <property type="match status" value="1"/>
</dbReference>
<organism evidence="14 15">
    <name type="scientific">Periophthalmus magnuspinnatus</name>
    <dbReference type="NCBI Taxonomy" id="409849"/>
    <lineage>
        <taxon>Eukaryota</taxon>
        <taxon>Metazoa</taxon>
        <taxon>Chordata</taxon>
        <taxon>Craniata</taxon>
        <taxon>Vertebrata</taxon>
        <taxon>Euteleostomi</taxon>
        <taxon>Actinopterygii</taxon>
        <taxon>Neopterygii</taxon>
        <taxon>Teleostei</taxon>
        <taxon>Neoteleostei</taxon>
        <taxon>Acanthomorphata</taxon>
        <taxon>Gobiaria</taxon>
        <taxon>Gobiiformes</taxon>
        <taxon>Gobioidei</taxon>
        <taxon>Gobiidae</taxon>
        <taxon>Oxudercinae</taxon>
        <taxon>Periophthalmus</taxon>
    </lineage>
</organism>
<evidence type="ECO:0000313" key="15">
    <source>
        <dbReference type="Proteomes" id="UP000261520"/>
    </source>
</evidence>
<dbReference type="STRING" id="409849.ENSPMGP00000029713"/>
<dbReference type="InterPro" id="IPR025202">
    <property type="entry name" value="PLD-like_dom"/>
</dbReference>
<evidence type="ECO:0000256" key="7">
    <source>
        <dbReference type="ARBA" id="ARBA00041680"/>
    </source>
</evidence>
<dbReference type="GO" id="GO:0016042">
    <property type="term" value="P:lipid catabolic process"/>
    <property type="evidence" value="ECO:0007669"/>
    <property type="project" value="UniProtKB-KW"/>
</dbReference>
<dbReference type="PANTHER" id="PTHR43856">
    <property type="entry name" value="CARDIOLIPIN HYDROLASE"/>
    <property type="match status" value="1"/>
</dbReference>
<evidence type="ECO:0000256" key="10">
    <source>
        <dbReference type="ARBA" id="ARBA00043167"/>
    </source>
</evidence>
<dbReference type="InterPro" id="IPR001736">
    <property type="entry name" value="PLipase_D/transphosphatidylase"/>
</dbReference>
<accession>A0A3B4BII6</accession>
<name>A0A3B4BII6_9GOBI</name>
<keyword evidence="12" id="KW-0472">Membrane</keyword>
<keyword evidence="1" id="KW-0378">Hydrolase</keyword>
<keyword evidence="3" id="KW-0443">Lipid metabolism</keyword>
<dbReference type="Pfam" id="PF13091">
    <property type="entry name" value="PLDc_2"/>
    <property type="match status" value="1"/>
</dbReference>
<comment type="catalytic activity">
    <reaction evidence="11">
        <text>a cardiolipin + H2O = a 1,2-diacyl-sn-glycero-3-phospho-(1'-sn-glycerol) + a 1,2-diacyl-sn-glycero-3-phosphate + H(+)</text>
        <dbReference type="Rhea" id="RHEA:44884"/>
        <dbReference type="ChEBI" id="CHEBI:15377"/>
        <dbReference type="ChEBI" id="CHEBI:15378"/>
        <dbReference type="ChEBI" id="CHEBI:58608"/>
        <dbReference type="ChEBI" id="CHEBI:62237"/>
        <dbReference type="ChEBI" id="CHEBI:64716"/>
    </reaction>
    <physiologicalReaction direction="left-to-right" evidence="11">
        <dbReference type="Rhea" id="RHEA:44885"/>
    </physiologicalReaction>
</comment>
<evidence type="ECO:0000256" key="12">
    <source>
        <dbReference type="SAM" id="Phobius"/>
    </source>
</evidence>
<dbReference type="Ensembl" id="ENSPMGT00000031632.1">
    <property type="protein sequence ID" value="ENSPMGP00000029713.1"/>
    <property type="gene ID" value="ENSPMGG00000023917.1"/>
</dbReference>
<proteinExistence type="inferred from homology"/>
<reference evidence="14" key="2">
    <citation type="submission" date="2025-09" db="UniProtKB">
        <authorList>
            <consortium name="Ensembl"/>
        </authorList>
    </citation>
    <scope>IDENTIFICATION</scope>
</reference>
<sequence>MWTVKVVGVSVLAVSVTVELLNWLRRRYKKRKPLNEVLFFPSEVACVEHLLSPSAPCYCALPHGVDTSFSRLLRHVLSASSSLDLCVFAFSNTDLCRAVLSLRKRGVVIRVLSDKDYIAINGSQIGPLRKAGICVRSDGGAVYMHHKFALVDGSLLISGSLNWTLTAVQANMENLIVTMEPELVRPFVQEFNRLWELSDPARTLSNGVQTELERTAGHD</sequence>
<evidence type="ECO:0000256" key="8">
    <source>
        <dbReference type="ARBA" id="ARBA00042226"/>
    </source>
</evidence>
<reference evidence="14" key="1">
    <citation type="submission" date="2025-08" db="UniProtKB">
        <authorList>
            <consortium name="Ensembl"/>
        </authorList>
    </citation>
    <scope>IDENTIFICATION</scope>
</reference>